<name>T0GJP1_9SPHN</name>
<evidence type="ECO:0000313" key="3">
    <source>
        <dbReference type="EMBL" id="EQB00253.1"/>
    </source>
</evidence>
<keyword evidence="4" id="KW-1185">Reference proteome</keyword>
<dbReference type="ESTHER" id="9sphn-t0gjp1">
    <property type="family name" value="Duf_3089"/>
</dbReference>
<dbReference type="InterPro" id="IPR021440">
    <property type="entry name" value="DUF3089"/>
</dbReference>
<sequence length="390" mass="42685">MRPRSGGAQPRIVTESSPVARKFLYVVAGLIVLVLAALLVYRIWGMQLIRAVMVPREAFTPLRPLAPNAYDDPGMWIARPDIRKGNPALWTPQGLKDAPVAKKAAVFFIHPTSYITTFGGAHWNMRLDDKDALNTARRFVQGQASAFNAVGDIWVPRYRQANYGAFLTRDQAGDQALAAAYRDVAQAFAAFLKANPEGPLILAGHSQGSRHLLQLLREQVAGKPVAERIAAVYAVGWPVSVEADLPALGLPACARRDQAHCLVSWQSYAEPADPSPIIETFERRNGYTGRPRKGTHMLCTNPITGAFNGSAPASANRGTLDSRDDARPPRLLTGIVPARCDTSGVLMIGEPIDMGPFTLPGNNYHVYDYSLFWGDVREDARQRLATFLKS</sequence>
<gene>
    <name evidence="3" type="ORF">L288_18620</name>
</gene>
<dbReference type="Gene3D" id="3.40.50.1820">
    <property type="entry name" value="alpha/beta hydrolase"/>
    <property type="match status" value="1"/>
</dbReference>
<dbReference type="Pfam" id="PF11288">
    <property type="entry name" value="DUF3089"/>
    <property type="match status" value="1"/>
</dbReference>
<keyword evidence="2" id="KW-0472">Membrane</keyword>
<dbReference type="EMBL" id="ATHO01000159">
    <property type="protein sequence ID" value="EQB00253.1"/>
    <property type="molecule type" value="Genomic_DNA"/>
</dbReference>
<dbReference type="SUPFAM" id="SSF53474">
    <property type="entry name" value="alpha/beta-Hydrolases"/>
    <property type="match status" value="1"/>
</dbReference>
<feature type="region of interest" description="Disordered" evidence="1">
    <location>
        <begin position="309"/>
        <end position="328"/>
    </location>
</feature>
<reference evidence="3 4" key="1">
    <citation type="journal article" date="2013" name="Genome Announc.">
        <title>Draft Genome Sequence of Sphingobium quisquiliarum Strain P25T, a Novel Hexachlorocyclohexane (HCH)-Degrading Bacterium Isolated from an HCH Dumpsite.</title>
        <authorList>
            <person name="Kumar Singh A."/>
            <person name="Sangwan N."/>
            <person name="Sharma A."/>
            <person name="Gupta V."/>
            <person name="Khurana J.P."/>
            <person name="Lal R."/>
        </authorList>
    </citation>
    <scope>NUCLEOTIDE SEQUENCE [LARGE SCALE GENOMIC DNA]</scope>
    <source>
        <strain evidence="3 4">P25</strain>
    </source>
</reference>
<feature type="transmembrane region" description="Helical" evidence="2">
    <location>
        <begin position="23"/>
        <end position="44"/>
    </location>
</feature>
<organism evidence="3 4">
    <name type="scientific">Sphingobium quisquiliarum P25</name>
    <dbReference type="NCBI Taxonomy" id="1329909"/>
    <lineage>
        <taxon>Bacteria</taxon>
        <taxon>Pseudomonadati</taxon>
        <taxon>Pseudomonadota</taxon>
        <taxon>Alphaproteobacteria</taxon>
        <taxon>Sphingomonadales</taxon>
        <taxon>Sphingomonadaceae</taxon>
        <taxon>Sphingobium</taxon>
    </lineage>
</organism>
<evidence type="ECO:0008006" key="5">
    <source>
        <dbReference type="Google" id="ProtNLM"/>
    </source>
</evidence>
<keyword evidence="2" id="KW-0812">Transmembrane</keyword>
<keyword evidence="2" id="KW-1133">Transmembrane helix</keyword>
<proteinExistence type="predicted"/>
<evidence type="ECO:0000313" key="4">
    <source>
        <dbReference type="Proteomes" id="UP000015525"/>
    </source>
</evidence>
<accession>T0GJP1</accession>
<dbReference type="InterPro" id="IPR029058">
    <property type="entry name" value="AB_hydrolase_fold"/>
</dbReference>
<evidence type="ECO:0000256" key="2">
    <source>
        <dbReference type="SAM" id="Phobius"/>
    </source>
</evidence>
<comment type="caution">
    <text evidence="3">The sequence shown here is derived from an EMBL/GenBank/DDBJ whole genome shotgun (WGS) entry which is preliminary data.</text>
</comment>
<dbReference type="AlphaFoldDB" id="T0GJP1"/>
<dbReference type="PATRIC" id="fig|1329909.3.peg.3580"/>
<dbReference type="Proteomes" id="UP000015525">
    <property type="component" value="Unassembled WGS sequence"/>
</dbReference>
<evidence type="ECO:0000256" key="1">
    <source>
        <dbReference type="SAM" id="MobiDB-lite"/>
    </source>
</evidence>
<protein>
    <recommendedName>
        <fullName evidence="5">DUF3089 domain-containing protein</fullName>
    </recommendedName>
</protein>